<gene>
    <name evidence="2" type="ORF">J2751_000822</name>
</gene>
<dbReference type="RefSeq" id="WP_209483413.1">
    <property type="nucleotide sequence ID" value="NZ_JAGGKQ010000004.1"/>
</dbReference>
<feature type="region of interest" description="Disordered" evidence="1">
    <location>
        <begin position="34"/>
        <end position="56"/>
    </location>
</feature>
<evidence type="ECO:0000256" key="1">
    <source>
        <dbReference type="SAM" id="MobiDB-lite"/>
    </source>
</evidence>
<name>A0A8T4GFJ1_9EURY</name>
<evidence type="ECO:0000313" key="3">
    <source>
        <dbReference type="Proteomes" id="UP000823588"/>
    </source>
</evidence>
<dbReference type="InterPro" id="IPR008593">
    <property type="entry name" value="Dam_MeTrfase"/>
</dbReference>
<dbReference type="EMBL" id="JAGGKQ010000004">
    <property type="protein sequence ID" value="MBP1921825.1"/>
    <property type="molecule type" value="Genomic_DNA"/>
</dbReference>
<evidence type="ECO:0000313" key="2">
    <source>
        <dbReference type="EMBL" id="MBP1921825.1"/>
    </source>
</evidence>
<proteinExistence type="predicted"/>
<dbReference type="AlphaFoldDB" id="A0A8T4GFJ1"/>
<reference evidence="2" key="1">
    <citation type="submission" date="2021-03" db="EMBL/GenBank/DDBJ databases">
        <title>Genomic Encyclopedia of Type Strains, Phase IV (KMG-IV): sequencing the most valuable type-strain genomes for metagenomic binning, comparative biology and taxonomic classification.</title>
        <authorList>
            <person name="Goeker M."/>
        </authorList>
    </citation>
    <scope>NUCLEOTIDE SEQUENCE</scope>
    <source>
        <strain evidence="2">DSM 23564</strain>
    </source>
</reference>
<dbReference type="Proteomes" id="UP000823588">
    <property type="component" value="Unassembled WGS sequence"/>
</dbReference>
<dbReference type="OrthoDB" id="206305at2157"/>
<dbReference type="GO" id="GO:0009307">
    <property type="term" value="P:DNA restriction-modification system"/>
    <property type="evidence" value="ECO:0007669"/>
    <property type="project" value="InterPro"/>
</dbReference>
<comment type="caution">
    <text evidence="2">The sequence shown here is derived from an EMBL/GenBank/DDBJ whole genome shotgun (WGS) entry which is preliminary data.</text>
</comment>
<dbReference type="Pfam" id="PF05869">
    <property type="entry name" value="Dam"/>
    <property type="match status" value="1"/>
</dbReference>
<protein>
    <submittedName>
        <fullName evidence="2">Phage N-6-adenine-methyltransferase</fullName>
    </submittedName>
</protein>
<dbReference type="GO" id="GO:0003677">
    <property type="term" value="F:DNA binding"/>
    <property type="evidence" value="ECO:0007669"/>
    <property type="project" value="InterPro"/>
</dbReference>
<keyword evidence="3" id="KW-1185">Reference proteome</keyword>
<sequence>MSLFSHEFHENSSDEFGTPAEFVRPIAEAVGDFDLDPASGAEATPHASTRFTKEDDGLSRERFGTVWLNPPFSEKERWVRRARSEVAAGHVETAVVLLPVDTSTQLFHEHVAPAPVVCFVEGRLSFIGGDRNPNFGILLAVFGEVPDGLLDVLDRRGTVYYEGERYQRARQQRLFANEGDES</sequence>
<organism evidence="2 3">
    <name type="scientific">Halorubrum alkaliphilum</name>
    <dbReference type="NCBI Taxonomy" id="261290"/>
    <lineage>
        <taxon>Archaea</taxon>
        <taxon>Methanobacteriati</taxon>
        <taxon>Methanobacteriota</taxon>
        <taxon>Stenosarchaea group</taxon>
        <taxon>Halobacteria</taxon>
        <taxon>Halobacteriales</taxon>
        <taxon>Haloferacaceae</taxon>
        <taxon>Halorubrum</taxon>
    </lineage>
</organism>
<dbReference type="GO" id="GO:0009007">
    <property type="term" value="F:site-specific DNA-methyltransferase (adenine-specific) activity"/>
    <property type="evidence" value="ECO:0007669"/>
    <property type="project" value="InterPro"/>
</dbReference>
<accession>A0A8T4GFJ1</accession>